<reference evidence="5 6" key="1">
    <citation type="submission" date="2020-08" db="EMBL/GenBank/DDBJ databases">
        <title>Genomic Encyclopedia of Type Strains, Phase III (KMG-III): the genomes of soil and plant-associated and newly described type strains.</title>
        <authorList>
            <person name="Whitman W."/>
        </authorList>
    </citation>
    <scope>NUCLEOTIDE SEQUENCE [LARGE SCALE GENOMIC DNA]</scope>
    <source>
        <strain evidence="5 6">CECT 8305</strain>
    </source>
</reference>
<dbReference type="InterPro" id="IPR001764">
    <property type="entry name" value="Glyco_hydro_3_N"/>
</dbReference>
<dbReference type="RefSeq" id="WP_184579905.1">
    <property type="nucleotide sequence ID" value="NZ_JACHJL010000033.1"/>
</dbReference>
<dbReference type="Proteomes" id="UP000588098">
    <property type="component" value="Unassembled WGS sequence"/>
</dbReference>
<dbReference type="GO" id="GO:0004563">
    <property type="term" value="F:beta-N-acetylhexosaminidase activity"/>
    <property type="evidence" value="ECO:0007669"/>
    <property type="project" value="UniProtKB-EC"/>
</dbReference>
<keyword evidence="2 5" id="KW-0378">Hydrolase</keyword>
<dbReference type="FunFam" id="3.20.20.300:FF:000018">
    <property type="entry name" value="Sugar hydrolase"/>
    <property type="match status" value="1"/>
</dbReference>
<name>A0A7W9V3M4_9ACTN</name>
<keyword evidence="3 5" id="KW-0326">Glycosidase</keyword>
<proteinExistence type="inferred from homology"/>
<dbReference type="EMBL" id="JACHJL010000033">
    <property type="protein sequence ID" value="MBB5940064.1"/>
    <property type="molecule type" value="Genomic_DNA"/>
</dbReference>
<dbReference type="Gene3D" id="3.20.20.300">
    <property type="entry name" value="Glycoside hydrolase, family 3, N-terminal domain"/>
    <property type="match status" value="1"/>
</dbReference>
<organism evidence="5 6">
    <name type="scientific">Streptomyces zagrosensis</name>
    <dbReference type="NCBI Taxonomy" id="1042984"/>
    <lineage>
        <taxon>Bacteria</taxon>
        <taxon>Bacillati</taxon>
        <taxon>Actinomycetota</taxon>
        <taxon>Actinomycetes</taxon>
        <taxon>Kitasatosporales</taxon>
        <taxon>Streptomycetaceae</taxon>
        <taxon>Streptomyces</taxon>
    </lineage>
</organism>
<accession>A0A7W9V3M4</accession>
<dbReference type="EC" id="3.2.1.52" evidence="5"/>
<gene>
    <name evidence="5" type="ORF">FHS42_007162</name>
</gene>
<comment type="similarity">
    <text evidence="1">Belongs to the glycosyl hydrolase 3 family.</text>
</comment>
<dbReference type="GO" id="GO:0005975">
    <property type="term" value="P:carbohydrate metabolic process"/>
    <property type="evidence" value="ECO:0007669"/>
    <property type="project" value="InterPro"/>
</dbReference>
<dbReference type="GO" id="GO:0009254">
    <property type="term" value="P:peptidoglycan turnover"/>
    <property type="evidence" value="ECO:0007669"/>
    <property type="project" value="TreeGrafter"/>
</dbReference>
<dbReference type="PANTHER" id="PTHR30480">
    <property type="entry name" value="BETA-HEXOSAMINIDASE-RELATED"/>
    <property type="match status" value="1"/>
</dbReference>
<dbReference type="PANTHER" id="PTHR30480:SF16">
    <property type="entry name" value="GLYCOSIDE HYDROLASE FAMILY 3 DOMAIN PROTEIN"/>
    <property type="match status" value="1"/>
</dbReference>
<comment type="caution">
    <text evidence="5">The sequence shown here is derived from an EMBL/GenBank/DDBJ whole genome shotgun (WGS) entry which is preliminary data.</text>
</comment>
<feature type="domain" description="Glycoside hydrolase family 3 N-terminal" evidence="4">
    <location>
        <begin position="37"/>
        <end position="327"/>
    </location>
</feature>
<evidence type="ECO:0000259" key="4">
    <source>
        <dbReference type="Pfam" id="PF00933"/>
    </source>
</evidence>
<evidence type="ECO:0000313" key="6">
    <source>
        <dbReference type="Proteomes" id="UP000588098"/>
    </source>
</evidence>
<evidence type="ECO:0000256" key="2">
    <source>
        <dbReference type="ARBA" id="ARBA00022801"/>
    </source>
</evidence>
<dbReference type="InterPro" id="IPR036962">
    <property type="entry name" value="Glyco_hydro_3_N_sf"/>
</dbReference>
<protein>
    <submittedName>
        <fullName evidence="5">Beta-N-acetylhexosaminidase</fullName>
        <ecNumber evidence="5">3.2.1.52</ecNumber>
    </submittedName>
</protein>
<dbReference type="SUPFAM" id="SSF51445">
    <property type="entry name" value="(Trans)glycosidases"/>
    <property type="match status" value="1"/>
</dbReference>
<evidence type="ECO:0000256" key="1">
    <source>
        <dbReference type="ARBA" id="ARBA00005336"/>
    </source>
</evidence>
<dbReference type="AlphaFoldDB" id="A0A7W9V3M4"/>
<keyword evidence="6" id="KW-1185">Reference proteome</keyword>
<dbReference type="Pfam" id="PF00933">
    <property type="entry name" value="Glyco_hydro_3"/>
    <property type="match status" value="1"/>
</dbReference>
<dbReference type="InterPro" id="IPR050226">
    <property type="entry name" value="NagZ_Beta-hexosaminidase"/>
</dbReference>
<sequence>MASSSHPKLTALANSVLQPGFVGTTAPDWVRRRIADGLASVVLFGRNIDHPEQVATLTASLRAENPELIVAIDEEAGDVTRIDVRSGASWPGNLALGTIDDTDLTEQVARDIGRALRDIGVSLDYAPSADVNSNPMNPVIGVRSFGAHTDLVSRHTAAWVRGLQSAGVAACAKHFPGHGDTNIDSHHGLPQVTADAETIARVSLPPFTAAIEAGVRTVMTAHMLIPAYDSELPATLSPRIIQDVLRDTLGFTGLVVTDGIEMGAVSDLYGITGATVRAVAAGADAVCVGGESAKESTTDDLASALVNAVLDGTLPEERLADAASRVQAFAAWSSELARQAGTETDAPDIGLIAARRAVRVRRQPGAAAELPLVGAPHVVELSPTMSLAIDGTTPWGVADPLRALRPKTTSVRITESELAAASDLLDRAALAPAAGKELVIVVRDAARHGWMSQALAGLVRRRPDALVVEMGVPAGDHIGAVHLTTYGATRVSGIAVAEVLTGVA</sequence>
<dbReference type="InterPro" id="IPR017853">
    <property type="entry name" value="GH"/>
</dbReference>
<dbReference type="PRINTS" id="PR00133">
    <property type="entry name" value="GLHYDRLASE3"/>
</dbReference>
<evidence type="ECO:0000256" key="3">
    <source>
        <dbReference type="ARBA" id="ARBA00023295"/>
    </source>
</evidence>
<evidence type="ECO:0000313" key="5">
    <source>
        <dbReference type="EMBL" id="MBB5940064.1"/>
    </source>
</evidence>